<dbReference type="CDD" id="cd01989">
    <property type="entry name" value="USP_STK_Ubox_N"/>
    <property type="match status" value="1"/>
</dbReference>
<proteinExistence type="predicted"/>
<evidence type="ECO:0000256" key="2">
    <source>
        <dbReference type="ARBA" id="ARBA00012483"/>
    </source>
</evidence>
<organism evidence="5 6">
    <name type="scientific">Arabis alpina</name>
    <name type="common">Alpine rock-cress</name>
    <dbReference type="NCBI Taxonomy" id="50452"/>
    <lineage>
        <taxon>Eukaryota</taxon>
        <taxon>Viridiplantae</taxon>
        <taxon>Streptophyta</taxon>
        <taxon>Embryophyta</taxon>
        <taxon>Tracheophyta</taxon>
        <taxon>Spermatophyta</taxon>
        <taxon>Magnoliopsida</taxon>
        <taxon>eudicotyledons</taxon>
        <taxon>Gunneridae</taxon>
        <taxon>Pentapetalae</taxon>
        <taxon>rosids</taxon>
        <taxon>malvids</taxon>
        <taxon>Brassicales</taxon>
        <taxon>Brassicaceae</taxon>
        <taxon>Arabideae</taxon>
        <taxon>Arabis</taxon>
    </lineage>
</organism>
<feature type="compositionally biased region" description="Polar residues" evidence="4">
    <location>
        <begin position="206"/>
        <end position="215"/>
    </location>
</feature>
<keyword evidence="3" id="KW-0833">Ubl conjugation pathway</keyword>
<evidence type="ECO:0000256" key="4">
    <source>
        <dbReference type="SAM" id="MobiDB-lite"/>
    </source>
</evidence>
<evidence type="ECO:0000313" key="6">
    <source>
        <dbReference type="Proteomes" id="UP000029120"/>
    </source>
</evidence>
<dbReference type="eggNOG" id="ENOG502QQ1P">
    <property type="taxonomic scope" value="Eukaryota"/>
</dbReference>
<dbReference type="GO" id="GO:0061630">
    <property type="term" value="F:ubiquitin protein ligase activity"/>
    <property type="evidence" value="ECO:0007669"/>
    <property type="project" value="UniProtKB-EC"/>
</dbReference>
<dbReference type="OrthoDB" id="10064100at2759"/>
<evidence type="ECO:0000256" key="1">
    <source>
        <dbReference type="ARBA" id="ARBA00000900"/>
    </source>
</evidence>
<protein>
    <recommendedName>
        <fullName evidence="2">RING-type E3 ubiquitin transferase</fullName>
        <ecNumber evidence="2">2.3.2.27</ecNumber>
    </recommendedName>
</protein>
<comment type="catalytic activity">
    <reaction evidence="1">
        <text>S-ubiquitinyl-[E2 ubiquitin-conjugating enzyme]-L-cysteine + [acceptor protein]-L-lysine = [E2 ubiquitin-conjugating enzyme]-L-cysteine + N(6)-ubiquitinyl-[acceptor protein]-L-lysine.</text>
        <dbReference type="EC" id="2.3.2.27"/>
    </reaction>
</comment>
<dbReference type="Gramene" id="KFK35330">
    <property type="protein sequence ID" value="KFK35330"/>
    <property type="gene ID" value="AALP_AA5G270900"/>
</dbReference>
<accession>A0A087GZM8</accession>
<sequence>MEFEGTSKNNMEEEGAVMEERIYVALGKEVAKNKSNLTYVIDNSHGSKICIVLVHQPAQWIPVLGTKFDATTVDEELVKAYREKQKAKTEKILDEYLSICRRKGVQAEKMCVETNSIEKGIVQMISEKKVRKFIMGAAADKHYSTKMEDLSLRSKKAIFVCQHASATCHIRFICKGHLVHTREARMDEVRALSSLLSDFQRLVSSSQSRTNSDMHSGSSKGKSEREEEEEEGEEKTSRTSSSRSAGTLSYFGGSEASSSLTDEKSSRSSPPSLPCSGMGLGVINFLINSTKLWQRLAIQNHKQSGPSKFKTEANQTISHQSSRAMSKTQCGVCMGLKPRKRGHWVPVNRLVAPLPFMEKCTGCLSCPNDRTQLEFSLRAKSSTSL</sequence>
<dbReference type="Gene3D" id="3.40.50.620">
    <property type="entry name" value="HUPs"/>
    <property type="match status" value="1"/>
</dbReference>
<dbReference type="EC" id="2.3.2.27" evidence="2"/>
<dbReference type="AlphaFoldDB" id="A0A087GZM8"/>
<dbReference type="PANTHER" id="PTHR45647:SF100">
    <property type="entry name" value="U-BOX DOMAIN-CONTAINING PROTEIN 33"/>
    <property type="match status" value="1"/>
</dbReference>
<reference evidence="6" key="1">
    <citation type="journal article" date="2015" name="Nat. Plants">
        <title>Genome expansion of Arabis alpina linked with retrotransposition and reduced symmetric DNA methylation.</title>
        <authorList>
            <person name="Willing E.M."/>
            <person name="Rawat V."/>
            <person name="Mandakova T."/>
            <person name="Maumus F."/>
            <person name="James G.V."/>
            <person name="Nordstroem K.J."/>
            <person name="Becker C."/>
            <person name="Warthmann N."/>
            <person name="Chica C."/>
            <person name="Szarzynska B."/>
            <person name="Zytnicki M."/>
            <person name="Albani M.C."/>
            <person name="Kiefer C."/>
            <person name="Bergonzi S."/>
            <person name="Castaings L."/>
            <person name="Mateos J.L."/>
            <person name="Berns M.C."/>
            <person name="Bujdoso N."/>
            <person name="Piofczyk T."/>
            <person name="de Lorenzo L."/>
            <person name="Barrero-Sicilia C."/>
            <person name="Mateos I."/>
            <person name="Piednoel M."/>
            <person name="Hagmann J."/>
            <person name="Chen-Min-Tao R."/>
            <person name="Iglesias-Fernandez R."/>
            <person name="Schuster S.C."/>
            <person name="Alonso-Blanco C."/>
            <person name="Roudier F."/>
            <person name="Carbonero P."/>
            <person name="Paz-Ares J."/>
            <person name="Davis S.J."/>
            <person name="Pecinka A."/>
            <person name="Quesneville H."/>
            <person name="Colot V."/>
            <person name="Lysak M.A."/>
            <person name="Weigel D."/>
            <person name="Coupland G."/>
            <person name="Schneeberger K."/>
        </authorList>
    </citation>
    <scope>NUCLEOTIDE SEQUENCE [LARGE SCALE GENOMIC DNA]</scope>
    <source>
        <strain evidence="6">cv. Pajares</strain>
    </source>
</reference>
<dbReference type="EMBL" id="CM002873">
    <property type="protein sequence ID" value="KFK35330.1"/>
    <property type="molecule type" value="Genomic_DNA"/>
</dbReference>
<gene>
    <name evidence="5" type="ordered locus">AALP_Aa5g270900</name>
</gene>
<keyword evidence="6" id="KW-1185">Reference proteome</keyword>
<dbReference type="OMA" id="TCHIRFI"/>
<dbReference type="PANTHER" id="PTHR45647">
    <property type="entry name" value="OS02G0152300 PROTEIN"/>
    <property type="match status" value="1"/>
</dbReference>
<dbReference type="Proteomes" id="UP000029120">
    <property type="component" value="Chromosome 5"/>
</dbReference>
<evidence type="ECO:0000313" key="5">
    <source>
        <dbReference type="EMBL" id="KFK35330.1"/>
    </source>
</evidence>
<feature type="region of interest" description="Disordered" evidence="4">
    <location>
        <begin position="206"/>
        <end position="273"/>
    </location>
</feature>
<evidence type="ECO:0000256" key="3">
    <source>
        <dbReference type="ARBA" id="ARBA00022786"/>
    </source>
</evidence>
<dbReference type="InterPro" id="IPR014729">
    <property type="entry name" value="Rossmann-like_a/b/a_fold"/>
</dbReference>
<dbReference type="InterPro" id="IPR051348">
    <property type="entry name" value="U-box_ubiquitin_ligases"/>
</dbReference>
<name>A0A087GZM8_ARAAL</name>